<sequence>MNRFFVFAKYLVIAIGVGAVLYLVLDHKSSRIKILVVHSYGADMPWVNSIDAGIDRAVNDWSGGKSKLEVRRHYMNLLGQNNCNFYRNAASDVRIAISFFAPSYVIIVDDLGQTLVGFNQLRLTDETERRALAETLTRNVAKGRCDLPEENVTAYFGLDTPQREHPVEIVFAGINGDETVYGYGRAENVQGIRENKNYDALFETIGILAESYLAVSDDGEVAGIQMLNDGSVTGQSENTQMRRYRENNPDAIYPISDPLAAGNLAAWQESVRAANAANQMLLIANYKQVRGVDGNPVPAEELIAWTEQMAKLPVLGANTDFVADGGLMTVATSGIEQGVVAMNKVLALISGDDGPEECRTREVCTARQYLLGMNQTLVRKRNLSIPSIYEAFSREIGTFIGVQSKVQIADEGIE</sequence>
<dbReference type="RefSeq" id="WP_108384222.1">
    <property type="nucleotide sequence ID" value="NZ_QBUD01000001.1"/>
</dbReference>
<keyword evidence="1" id="KW-0472">Membrane</keyword>
<feature type="transmembrane region" description="Helical" evidence="1">
    <location>
        <begin position="6"/>
        <end position="25"/>
    </location>
</feature>
<dbReference type="AlphaFoldDB" id="A0A2T6KPL3"/>
<proteinExistence type="predicted"/>
<evidence type="ECO:0000313" key="2">
    <source>
        <dbReference type="EMBL" id="PUB18499.1"/>
    </source>
</evidence>
<protein>
    <submittedName>
        <fullName evidence="2">Uncharacterized protein</fullName>
    </submittedName>
</protein>
<keyword evidence="1" id="KW-1133">Transmembrane helix</keyword>
<keyword evidence="1" id="KW-0812">Transmembrane</keyword>
<organism evidence="2 3">
    <name type="scientific">Yoonia sediminilitoris</name>
    <dbReference type="NCBI Taxonomy" id="1286148"/>
    <lineage>
        <taxon>Bacteria</taxon>
        <taxon>Pseudomonadati</taxon>
        <taxon>Pseudomonadota</taxon>
        <taxon>Alphaproteobacteria</taxon>
        <taxon>Rhodobacterales</taxon>
        <taxon>Paracoccaceae</taxon>
        <taxon>Yoonia</taxon>
    </lineage>
</organism>
<keyword evidence="3" id="KW-1185">Reference proteome</keyword>
<evidence type="ECO:0000313" key="3">
    <source>
        <dbReference type="Proteomes" id="UP000244523"/>
    </source>
</evidence>
<evidence type="ECO:0000256" key="1">
    <source>
        <dbReference type="SAM" id="Phobius"/>
    </source>
</evidence>
<dbReference type="EMBL" id="QBUD01000001">
    <property type="protein sequence ID" value="PUB18499.1"/>
    <property type="molecule type" value="Genomic_DNA"/>
</dbReference>
<gene>
    <name evidence="2" type="ORF">C8N45_10183</name>
</gene>
<name>A0A2T6KPL3_9RHOB</name>
<reference evidence="2 3" key="1">
    <citation type="submission" date="2018-04" db="EMBL/GenBank/DDBJ databases">
        <title>Genomic Encyclopedia of Archaeal and Bacterial Type Strains, Phase II (KMG-II): from individual species to whole genera.</title>
        <authorList>
            <person name="Goeker M."/>
        </authorList>
    </citation>
    <scope>NUCLEOTIDE SEQUENCE [LARGE SCALE GENOMIC DNA]</scope>
    <source>
        <strain evidence="2 3">DSM 29955</strain>
    </source>
</reference>
<dbReference type="OrthoDB" id="5644906at2"/>
<accession>A0A2T6KPL3</accession>
<dbReference type="Proteomes" id="UP000244523">
    <property type="component" value="Unassembled WGS sequence"/>
</dbReference>
<comment type="caution">
    <text evidence="2">The sequence shown here is derived from an EMBL/GenBank/DDBJ whole genome shotgun (WGS) entry which is preliminary data.</text>
</comment>